<accession>A0A516GQH0</accession>
<keyword evidence="3" id="KW-1185">Reference proteome</keyword>
<keyword evidence="1" id="KW-1133">Transmembrane helix</keyword>
<evidence type="ECO:0000313" key="2">
    <source>
        <dbReference type="EMBL" id="QDO93762.1"/>
    </source>
</evidence>
<dbReference type="OrthoDB" id="1467772at2"/>
<reference evidence="2 3" key="1">
    <citation type="submission" date="2019-07" db="EMBL/GenBank/DDBJ databases">
        <title>Genome sequencing for Formosa sp. PS13.</title>
        <authorList>
            <person name="Park S.-J."/>
        </authorList>
    </citation>
    <scope>NUCLEOTIDE SEQUENCE [LARGE SCALE GENOMIC DNA]</scope>
    <source>
        <strain evidence="2 3">PS13</strain>
    </source>
</reference>
<feature type="transmembrane region" description="Helical" evidence="1">
    <location>
        <begin position="164"/>
        <end position="182"/>
    </location>
</feature>
<organism evidence="2 3">
    <name type="scientific">Formosa sediminum</name>
    <dbReference type="NCBI Taxonomy" id="2594004"/>
    <lineage>
        <taxon>Bacteria</taxon>
        <taxon>Pseudomonadati</taxon>
        <taxon>Bacteroidota</taxon>
        <taxon>Flavobacteriia</taxon>
        <taxon>Flavobacteriales</taxon>
        <taxon>Flavobacteriaceae</taxon>
        <taxon>Formosa</taxon>
    </lineage>
</organism>
<proteinExistence type="predicted"/>
<protein>
    <recommendedName>
        <fullName evidence="4">Prenyltransferase</fullName>
    </recommendedName>
</protein>
<keyword evidence="1" id="KW-0812">Transmembrane</keyword>
<sequence length="278" mass="32377">MMVLKKLFKFYLNASIHVALSVFALAWITLIKYDLPFDKNVLFFVFFASVIGYNFVKYFGLAKQHRRAMASWLRVIELFSLMCFVLMCYFAFFLELNTLLSIFAFGLVTFMYAIPFLPKRFFVDKHHNLRSISGLKVYLIGVVWAGVTVLLPLINKHYKLDNEVFLTAIQRFIFIIALMLPFELRDLKYDSLKLGTIPQKIGVNRTKTLGIVLALVFFFLEFLKQHIIGHYILIQFIVTTLLILYTLGSRVEQSDVYTAFWVEGLPIVWLLLELGFNT</sequence>
<dbReference type="EMBL" id="CP041637">
    <property type="protein sequence ID" value="QDO93762.1"/>
    <property type="molecule type" value="Genomic_DNA"/>
</dbReference>
<evidence type="ECO:0000313" key="3">
    <source>
        <dbReference type="Proteomes" id="UP000319209"/>
    </source>
</evidence>
<dbReference type="RefSeq" id="WP_143380664.1">
    <property type="nucleotide sequence ID" value="NZ_CP041637.1"/>
</dbReference>
<feature type="transmembrane region" description="Helical" evidence="1">
    <location>
        <begin position="41"/>
        <end position="60"/>
    </location>
</feature>
<dbReference type="AlphaFoldDB" id="A0A516GQH0"/>
<keyword evidence="1" id="KW-0472">Membrane</keyword>
<dbReference type="KEGG" id="fop:FNB79_07150"/>
<feature type="transmembrane region" description="Helical" evidence="1">
    <location>
        <begin position="203"/>
        <end position="222"/>
    </location>
</feature>
<gene>
    <name evidence="2" type="ORF">FNB79_07150</name>
</gene>
<name>A0A516GQH0_9FLAO</name>
<feature type="transmembrane region" description="Helical" evidence="1">
    <location>
        <begin position="72"/>
        <end position="92"/>
    </location>
</feature>
<feature type="transmembrane region" description="Helical" evidence="1">
    <location>
        <begin position="98"/>
        <end position="117"/>
    </location>
</feature>
<dbReference type="Proteomes" id="UP000319209">
    <property type="component" value="Chromosome"/>
</dbReference>
<evidence type="ECO:0000256" key="1">
    <source>
        <dbReference type="SAM" id="Phobius"/>
    </source>
</evidence>
<feature type="transmembrane region" description="Helical" evidence="1">
    <location>
        <begin position="228"/>
        <end position="247"/>
    </location>
</feature>
<evidence type="ECO:0008006" key="4">
    <source>
        <dbReference type="Google" id="ProtNLM"/>
    </source>
</evidence>
<feature type="transmembrane region" description="Helical" evidence="1">
    <location>
        <begin position="7"/>
        <end position="29"/>
    </location>
</feature>
<feature type="transmembrane region" description="Helical" evidence="1">
    <location>
        <begin position="137"/>
        <end position="158"/>
    </location>
</feature>